<feature type="domain" description="HNH nuclease" evidence="2">
    <location>
        <begin position="115"/>
        <end position="186"/>
    </location>
</feature>
<sequence length="390" mass="44591">MVDVYLPIEDRQILALSIPFVDIERLSLRPVKWLRSLVFTVCGVRGDLSTTPNGPPVDYDTSTLDNLDERYFFVPEGDYRIVDFCGLDDQITSNARTLRSSNFHRDIMDRDGPACVFTMMGEADCQAAHLLPKSKGDEYIQLVLQDRQHLYNLDEEPVDLTINSLENGLFLYVTLHNRFGRGSSAFLKTPNFALQPDDIPRVETGPMPSNRITLQHFEAMTSYLQSIPQFDADMRGTGTPRPSTIILDYMYGVAAYRRWGGGQEIKEVMQQRFMERYESIPIPIPDPQDFSDDTDTSLESDNSRDLSYHPPVGRKQPRKKDSDMSPEMLQAMDDLHVLSMLIKGTTPELMAAERERQAEVEELRVKEASKMKVQQWMQNSCVPYLWAISN</sequence>
<dbReference type="HOGENOM" id="CLU_058842_1_0_1"/>
<dbReference type="RefSeq" id="XP_001889496.1">
    <property type="nucleotide sequence ID" value="XM_001889461.1"/>
</dbReference>
<reference evidence="3 4" key="1">
    <citation type="journal article" date="2008" name="Nature">
        <title>The genome of Laccaria bicolor provides insights into mycorrhizal symbiosis.</title>
        <authorList>
            <person name="Martin F."/>
            <person name="Aerts A."/>
            <person name="Ahren D."/>
            <person name="Brun A."/>
            <person name="Danchin E.G.J."/>
            <person name="Duchaussoy F."/>
            <person name="Gibon J."/>
            <person name="Kohler A."/>
            <person name="Lindquist E."/>
            <person name="Pereda V."/>
            <person name="Salamov A."/>
            <person name="Shapiro H.J."/>
            <person name="Wuyts J."/>
            <person name="Blaudez D."/>
            <person name="Buee M."/>
            <person name="Brokstein P."/>
            <person name="Canbaeck B."/>
            <person name="Cohen D."/>
            <person name="Courty P.E."/>
            <person name="Coutinho P.M."/>
            <person name="Delaruelle C."/>
            <person name="Detter J.C."/>
            <person name="Deveau A."/>
            <person name="DiFazio S."/>
            <person name="Duplessis S."/>
            <person name="Fraissinet-Tachet L."/>
            <person name="Lucic E."/>
            <person name="Frey-Klett P."/>
            <person name="Fourrey C."/>
            <person name="Feussner I."/>
            <person name="Gay G."/>
            <person name="Grimwood J."/>
            <person name="Hoegger P.J."/>
            <person name="Jain P."/>
            <person name="Kilaru S."/>
            <person name="Labbe J."/>
            <person name="Lin Y.C."/>
            <person name="Legue V."/>
            <person name="Le Tacon F."/>
            <person name="Marmeisse R."/>
            <person name="Melayah D."/>
            <person name="Montanini B."/>
            <person name="Muratet M."/>
            <person name="Nehls U."/>
            <person name="Niculita-Hirzel H."/>
            <person name="Oudot-Le Secq M.P."/>
            <person name="Peter M."/>
            <person name="Quesneville H."/>
            <person name="Rajashekar B."/>
            <person name="Reich M."/>
            <person name="Rouhier N."/>
            <person name="Schmutz J."/>
            <person name="Yin T."/>
            <person name="Chalot M."/>
            <person name="Henrissat B."/>
            <person name="Kuees U."/>
            <person name="Lucas S."/>
            <person name="Van de Peer Y."/>
            <person name="Podila G.K."/>
            <person name="Polle A."/>
            <person name="Pukkila P.J."/>
            <person name="Richardson P.M."/>
            <person name="Rouze P."/>
            <person name="Sanders I.R."/>
            <person name="Stajich J.E."/>
            <person name="Tunlid A."/>
            <person name="Tuskan G."/>
            <person name="Grigoriev I.V."/>
        </authorList>
    </citation>
    <scope>NUCLEOTIDE SEQUENCE [LARGE SCALE GENOMIC DNA]</scope>
    <source>
        <strain evidence="4">S238N-H82 / ATCC MYA-4686</strain>
    </source>
</reference>
<proteinExistence type="predicted"/>
<name>B0DZY5_LACBS</name>
<organism evidence="4">
    <name type="scientific">Laccaria bicolor (strain S238N-H82 / ATCC MYA-4686)</name>
    <name type="common">Bicoloured deceiver</name>
    <name type="synonym">Laccaria laccata var. bicolor</name>
    <dbReference type="NCBI Taxonomy" id="486041"/>
    <lineage>
        <taxon>Eukaryota</taxon>
        <taxon>Fungi</taxon>
        <taxon>Dikarya</taxon>
        <taxon>Basidiomycota</taxon>
        <taxon>Agaricomycotina</taxon>
        <taxon>Agaricomycetes</taxon>
        <taxon>Agaricomycetidae</taxon>
        <taxon>Agaricales</taxon>
        <taxon>Agaricineae</taxon>
        <taxon>Hydnangiaceae</taxon>
        <taxon>Laccaria</taxon>
    </lineage>
</organism>
<dbReference type="AlphaFoldDB" id="B0DZY5"/>
<feature type="region of interest" description="Disordered" evidence="1">
    <location>
        <begin position="281"/>
        <end position="325"/>
    </location>
</feature>
<gene>
    <name evidence="3" type="ORF">LACBIDRAFT_334685</name>
</gene>
<dbReference type="GeneID" id="6085153"/>
<dbReference type="InterPro" id="IPR003615">
    <property type="entry name" value="HNH_nuc"/>
</dbReference>
<feature type="compositionally biased region" description="Acidic residues" evidence="1">
    <location>
        <begin position="289"/>
        <end position="298"/>
    </location>
</feature>
<dbReference type="EMBL" id="DS547158">
    <property type="protein sequence ID" value="EDQ99804.1"/>
    <property type="molecule type" value="Genomic_DNA"/>
</dbReference>
<accession>B0DZY5</accession>
<evidence type="ECO:0000313" key="4">
    <source>
        <dbReference type="Proteomes" id="UP000001194"/>
    </source>
</evidence>
<dbReference type="Proteomes" id="UP000001194">
    <property type="component" value="Unassembled WGS sequence"/>
</dbReference>
<dbReference type="KEGG" id="lbc:LACBIDRAFT_334685"/>
<dbReference type="Pfam" id="PF13391">
    <property type="entry name" value="HNH_2"/>
    <property type="match status" value="1"/>
</dbReference>
<protein>
    <submittedName>
        <fullName evidence="3">Predicted protein</fullName>
    </submittedName>
</protein>
<evidence type="ECO:0000259" key="2">
    <source>
        <dbReference type="Pfam" id="PF13391"/>
    </source>
</evidence>
<evidence type="ECO:0000313" key="3">
    <source>
        <dbReference type="EMBL" id="EDQ99804.1"/>
    </source>
</evidence>
<keyword evidence="4" id="KW-1185">Reference proteome</keyword>
<evidence type="ECO:0000256" key="1">
    <source>
        <dbReference type="SAM" id="MobiDB-lite"/>
    </source>
</evidence>
<dbReference type="InParanoid" id="B0DZY5"/>
<dbReference type="OrthoDB" id="3269637at2759"/>